<accession>A0ABR0MKG5</accession>
<gene>
    <name evidence="2" type="ORF">PVK06_042366</name>
</gene>
<feature type="compositionally biased region" description="Polar residues" evidence="1">
    <location>
        <begin position="273"/>
        <end position="284"/>
    </location>
</feature>
<evidence type="ECO:0000313" key="3">
    <source>
        <dbReference type="Proteomes" id="UP001358586"/>
    </source>
</evidence>
<proteinExistence type="predicted"/>
<protein>
    <submittedName>
        <fullName evidence="2">Uncharacterized protein</fullName>
    </submittedName>
</protein>
<comment type="caution">
    <text evidence="2">The sequence shown here is derived from an EMBL/GenBank/DDBJ whole genome shotgun (WGS) entry which is preliminary data.</text>
</comment>
<evidence type="ECO:0000313" key="2">
    <source>
        <dbReference type="EMBL" id="KAK5774511.1"/>
    </source>
</evidence>
<dbReference type="EMBL" id="JARKNE010000012">
    <property type="protein sequence ID" value="KAK5774511.1"/>
    <property type="molecule type" value="Genomic_DNA"/>
</dbReference>
<reference evidence="2 3" key="1">
    <citation type="submission" date="2023-03" db="EMBL/GenBank/DDBJ databases">
        <title>WGS of Gossypium arboreum.</title>
        <authorList>
            <person name="Yu D."/>
        </authorList>
    </citation>
    <scope>NUCLEOTIDE SEQUENCE [LARGE SCALE GENOMIC DNA]</scope>
    <source>
        <tissue evidence="2">Leaf</tissue>
    </source>
</reference>
<name>A0ABR0MKG5_GOSAR</name>
<feature type="region of interest" description="Disordered" evidence="1">
    <location>
        <begin position="259"/>
        <end position="284"/>
    </location>
</feature>
<evidence type="ECO:0000256" key="1">
    <source>
        <dbReference type="SAM" id="MobiDB-lite"/>
    </source>
</evidence>
<dbReference type="Proteomes" id="UP001358586">
    <property type="component" value="Chromosome 12"/>
</dbReference>
<feature type="compositionally biased region" description="Basic and acidic residues" evidence="1">
    <location>
        <begin position="259"/>
        <end position="271"/>
    </location>
</feature>
<keyword evidence="3" id="KW-1185">Reference proteome</keyword>
<organism evidence="2 3">
    <name type="scientific">Gossypium arboreum</name>
    <name type="common">Tree cotton</name>
    <name type="synonym">Gossypium nanking</name>
    <dbReference type="NCBI Taxonomy" id="29729"/>
    <lineage>
        <taxon>Eukaryota</taxon>
        <taxon>Viridiplantae</taxon>
        <taxon>Streptophyta</taxon>
        <taxon>Embryophyta</taxon>
        <taxon>Tracheophyta</taxon>
        <taxon>Spermatophyta</taxon>
        <taxon>Magnoliopsida</taxon>
        <taxon>eudicotyledons</taxon>
        <taxon>Gunneridae</taxon>
        <taxon>Pentapetalae</taxon>
        <taxon>rosids</taxon>
        <taxon>malvids</taxon>
        <taxon>Malvales</taxon>
        <taxon>Malvaceae</taxon>
        <taxon>Malvoideae</taxon>
        <taxon>Gossypium</taxon>
    </lineage>
</organism>
<sequence>MRDLTSNVGTVDCRVKRIKRFDNSVKDFYNVETTEKIETNPSRIRTQDNHTCSRVLPLKVARHIRMPPLRGASVPPLEVARHSIMLTSRDRKGVSYGSNFESQVMSFKQIWFENSNSQKEMITYEYDGWGGRGGGHSGHGNRGHGFGLEKEGGGRKKRRKACVPIESNVYNCTTKEVMVRYLFVRGIKLSNFAFDFEIIEGEKMLNDTKEVLLMLIYASISFLLLARSGKDFVEEWKRSEKLLLSVELAEPAKERVANTMKTTRESHKDPEDTATTMEVATIEN</sequence>